<reference evidence="1" key="2">
    <citation type="journal article" date="2021" name="Microbiome">
        <title>Successional dynamics and alternative stable states in a saline activated sludge microbial community over 9 years.</title>
        <authorList>
            <person name="Wang Y."/>
            <person name="Ye J."/>
            <person name="Ju F."/>
            <person name="Liu L."/>
            <person name="Boyd J.A."/>
            <person name="Deng Y."/>
            <person name="Parks D.H."/>
            <person name="Jiang X."/>
            <person name="Yin X."/>
            <person name="Woodcroft B.J."/>
            <person name="Tyson G.W."/>
            <person name="Hugenholtz P."/>
            <person name="Polz M.F."/>
            <person name="Zhang T."/>
        </authorList>
    </citation>
    <scope>NUCLEOTIDE SEQUENCE</scope>
    <source>
        <strain evidence="1">HKST-UBA01</strain>
    </source>
</reference>
<organism evidence="1 2">
    <name type="scientific">Eiseniibacteriota bacterium</name>
    <dbReference type="NCBI Taxonomy" id="2212470"/>
    <lineage>
        <taxon>Bacteria</taxon>
        <taxon>Candidatus Eiseniibacteriota</taxon>
    </lineage>
</organism>
<reference evidence="1" key="1">
    <citation type="submission" date="2020-04" db="EMBL/GenBank/DDBJ databases">
        <authorList>
            <person name="Zhang T."/>
        </authorList>
    </citation>
    <scope>NUCLEOTIDE SEQUENCE</scope>
    <source>
        <strain evidence="1">HKST-UBA01</strain>
    </source>
</reference>
<proteinExistence type="predicted"/>
<dbReference type="EMBL" id="JAGQHR010001077">
    <property type="protein sequence ID" value="MCA9730268.1"/>
    <property type="molecule type" value="Genomic_DNA"/>
</dbReference>
<evidence type="ECO:0000313" key="1">
    <source>
        <dbReference type="EMBL" id="MCA9730268.1"/>
    </source>
</evidence>
<comment type="caution">
    <text evidence="1">The sequence shown here is derived from an EMBL/GenBank/DDBJ whole genome shotgun (WGS) entry which is preliminary data.</text>
</comment>
<dbReference type="Proteomes" id="UP000697710">
    <property type="component" value="Unassembled WGS sequence"/>
</dbReference>
<feature type="non-terminal residue" evidence="1">
    <location>
        <position position="131"/>
    </location>
</feature>
<gene>
    <name evidence="1" type="ORF">KC729_21485</name>
</gene>
<dbReference type="AlphaFoldDB" id="A0A956M3G3"/>
<protein>
    <submittedName>
        <fullName evidence="1">Uncharacterized protein</fullName>
    </submittedName>
</protein>
<name>A0A956M3G3_UNCEI</name>
<evidence type="ECO:0000313" key="2">
    <source>
        <dbReference type="Proteomes" id="UP000697710"/>
    </source>
</evidence>
<accession>A0A956M3G3</accession>
<sequence length="131" mass="14415">MRSIILWAVLTGLWAGVSFGDELAATASLETHIVRRADGVHVRLRGDLPSDRPIVRLLPLPHDRELPEVRVSPDSHGRVVTGRPFVMRGLALLPIEISRESSDLSETLDFDVQYGKACRATVDEGRALAHS</sequence>